<proteinExistence type="predicted"/>
<dbReference type="Proteomes" id="UP000504621">
    <property type="component" value="Unplaced"/>
</dbReference>
<dbReference type="PANTHER" id="PTHR37242:SF1">
    <property type="entry name" value="OS09G0569450 PROTEIN"/>
    <property type="match status" value="1"/>
</dbReference>
<protein>
    <submittedName>
        <fullName evidence="3">Uncharacterized protein LOC110424463</fullName>
    </submittedName>
</protein>
<feature type="compositionally biased region" description="Pro residues" evidence="1">
    <location>
        <begin position="38"/>
        <end position="55"/>
    </location>
</feature>
<dbReference type="PANTHER" id="PTHR37242">
    <property type="entry name" value="OS09G0569450 PROTEIN"/>
    <property type="match status" value="1"/>
</dbReference>
<organism evidence="2 3">
    <name type="scientific">Herrania umbratica</name>
    <dbReference type="NCBI Taxonomy" id="108875"/>
    <lineage>
        <taxon>Eukaryota</taxon>
        <taxon>Viridiplantae</taxon>
        <taxon>Streptophyta</taxon>
        <taxon>Embryophyta</taxon>
        <taxon>Tracheophyta</taxon>
        <taxon>Spermatophyta</taxon>
        <taxon>Magnoliopsida</taxon>
        <taxon>eudicotyledons</taxon>
        <taxon>Gunneridae</taxon>
        <taxon>Pentapetalae</taxon>
        <taxon>rosids</taxon>
        <taxon>malvids</taxon>
        <taxon>Malvales</taxon>
        <taxon>Malvaceae</taxon>
        <taxon>Byttnerioideae</taxon>
        <taxon>Herrania</taxon>
    </lineage>
</organism>
<feature type="region of interest" description="Disordered" evidence="1">
    <location>
        <begin position="26"/>
        <end position="57"/>
    </location>
</feature>
<dbReference type="AlphaFoldDB" id="A0A6J1B5N5"/>
<accession>A0A6J1B5N5</accession>
<evidence type="ECO:0000256" key="1">
    <source>
        <dbReference type="SAM" id="MobiDB-lite"/>
    </source>
</evidence>
<sequence>MVVTEESLDGVNFKLVSSAYQNTISKVQAMSQERQQPSPAPASQPDHPPPPPPFDPSRMIGIIKRKALIKELAAVYHAECLAYCQELLELQRKWDEPFIDVKTPDDLRKEKMRPPKRLKKSR</sequence>
<gene>
    <name evidence="3" type="primary">LOC110424463</name>
</gene>
<evidence type="ECO:0000313" key="3">
    <source>
        <dbReference type="RefSeq" id="XP_021294702.1"/>
    </source>
</evidence>
<dbReference type="GeneID" id="110424463"/>
<evidence type="ECO:0000313" key="2">
    <source>
        <dbReference type="Proteomes" id="UP000504621"/>
    </source>
</evidence>
<reference evidence="3" key="1">
    <citation type="submission" date="2025-08" db="UniProtKB">
        <authorList>
            <consortium name="RefSeq"/>
        </authorList>
    </citation>
    <scope>IDENTIFICATION</scope>
    <source>
        <tissue evidence="3">Leaf</tissue>
    </source>
</reference>
<dbReference type="RefSeq" id="XP_021294702.1">
    <property type="nucleotide sequence ID" value="XM_021439027.1"/>
</dbReference>
<dbReference type="OrthoDB" id="1906532at2759"/>
<name>A0A6J1B5N5_9ROSI</name>
<keyword evidence="2" id="KW-1185">Reference proteome</keyword>